<keyword evidence="3 8" id="KW-0349">Heme</keyword>
<proteinExistence type="inferred from homology"/>
<keyword evidence="4 8" id="KW-0479">Metal-binding</keyword>
<keyword evidence="5 8" id="KW-0560">Oxidoreductase</keyword>
<dbReference type="PANTHER" id="PTHR24279:SF119">
    <property type="entry name" value="STEROL 26-HYDROXYLASE, MITOCHONDRIAL"/>
    <property type="match status" value="1"/>
</dbReference>
<evidence type="ECO:0000313" key="10">
    <source>
        <dbReference type="EMBL" id="CAJ0967600.1"/>
    </source>
</evidence>
<evidence type="ECO:0008006" key="12">
    <source>
        <dbReference type="Google" id="ProtNLM"/>
    </source>
</evidence>
<dbReference type="Pfam" id="PF00067">
    <property type="entry name" value="p450"/>
    <property type="match status" value="1"/>
</dbReference>
<dbReference type="PRINTS" id="PR00385">
    <property type="entry name" value="P450"/>
</dbReference>
<dbReference type="InterPro" id="IPR036396">
    <property type="entry name" value="Cyt_P450_sf"/>
</dbReference>
<dbReference type="InterPro" id="IPR017972">
    <property type="entry name" value="Cyt_P450_CS"/>
</dbReference>
<keyword evidence="6 8" id="KW-0408">Iron</keyword>
<comment type="cofactor">
    <cofactor evidence="1">
        <name>heme</name>
        <dbReference type="ChEBI" id="CHEBI:30413"/>
    </cofactor>
</comment>
<evidence type="ECO:0000256" key="3">
    <source>
        <dbReference type="ARBA" id="ARBA00022617"/>
    </source>
</evidence>
<sequence>MRRSDGDDGRSPDTDDGGDGRSPDTDDGGDGRSPDTDDGGDGRSPDTDDGGDGRSPDTDDGGDGRSPDTDDGGDGRSPDTDDGGDGRSPDTDDGGDGRSPDTDDGGDGRSPDTDDGDTDDGGDGRSPDTDDGGDGRSPDTDDGGDGLKNKKKKYGAMWASRIGDQRMVNIAGPHLLEALLKQEGKYPMRAHMNLWKEHRDLRGHSYGPLTEEGHKWQTLRSALNQKMIKPTEAAHYADPLNEIIPDLINKIQELRAKSPSGHTVQNVAGLMYKFAFESICSVIFETRIGCLQKEIPEETQKFINSIGIMLESQSVIERLPRWTRDWMPYWGRFLESWDIIFNYGTNLINNKIKDIEGRLRRGEDLGGAYLTHLLTNGNLSVNEVCGAFPEMLQAGVDTTSNTLTWVLYELARNPEIQQSLYEEVISVIPDHIPSTSDISKMPLLKAVVKETLRLYPVVPENGRIRLEEDIVLDDYIIPQNTQFILCHYVLSRDEASFPEPDRFLPRRWLRSEGIKHHPFSSIPFGFGVRGCLGRRVAELEMHLALSQLIMKFQVRPDPDLGEVRAKNRVVLVSNKPINLQFIDRQ</sequence>
<evidence type="ECO:0000256" key="7">
    <source>
        <dbReference type="ARBA" id="ARBA00023033"/>
    </source>
</evidence>
<gene>
    <name evidence="10" type="ORF">RIMI_LOCUS22315168</name>
</gene>
<dbReference type="PRINTS" id="PR00463">
    <property type="entry name" value="EP450I"/>
</dbReference>
<organism evidence="10 11">
    <name type="scientific">Ranitomeya imitator</name>
    <name type="common">mimic poison frog</name>
    <dbReference type="NCBI Taxonomy" id="111125"/>
    <lineage>
        <taxon>Eukaryota</taxon>
        <taxon>Metazoa</taxon>
        <taxon>Chordata</taxon>
        <taxon>Craniata</taxon>
        <taxon>Vertebrata</taxon>
        <taxon>Euteleostomi</taxon>
        <taxon>Amphibia</taxon>
        <taxon>Batrachia</taxon>
        <taxon>Anura</taxon>
        <taxon>Neobatrachia</taxon>
        <taxon>Hyloidea</taxon>
        <taxon>Dendrobatidae</taxon>
        <taxon>Dendrobatinae</taxon>
        <taxon>Ranitomeya</taxon>
    </lineage>
</organism>
<dbReference type="EMBL" id="CAUEEQ010078413">
    <property type="protein sequence ID" value="CAJ0967600.1"/>
    <property type="molecule type" value="Genomic_DNA"/>
</dbReference>
<comment type="caution">
    <text evidence="10">The sequence shown here is derived from an EMBL/GenBank/DDBJ whole genome shotgun (WGS) entry which is preliminary data.</text>
</comment>
<keyword evidence="7 8" id="KW-0503">Monooxygenase</keyword>
<dbReference type="InterPro" id="IPR002401">
    <property type="entry name" value="Cyt_P450_E_grp-I"/>
</dbReference>
<evidence type="ECO:0000313" key="11">
    <source>
        <dbReference type="Proteomes" id="UP001176940"/>
    </source>
</evidence>
<protein>
    <recommendedName>
        <fullName evidence="12">Cytochrome P450</fullName>
    </recommendedName>
</protein>
<dbReference type="PROSITE" id="PS00086">
    <property type="entry name" value="CYTOCHROME_P450"/>
    <property type="match status" value="1"/>
</dbReference>
<dbReference type="InterPro" id="IPR050479">
    <property type="entry name" value="CYP11_CYP27_families"/>
</dbReference>
<evidence type="ECO:0000256" key="2">
    <source>
        <dbReference type="ARBA" id="ARBA00010617"/>
    </source>
</evidence>
<feature type="compositionally biased region" description="Basic and acidic residues" evidence="9">
    <location>
        <begin position="1"/>
        <end position="112"/>
    </location>
</feature>
<evidence type="ECO:0000256" key="1">
    <source>
        <dbReference type="ARBA" id="ARBA00001971"/>
    </source>
</evidence>
<evidence type="ECO:0000256" key="4">
    <source>
        <dbReference type="ARBA" id="ARBA00022723"/>
    </source>
</evidence>
<name>A0ABN9MMM7_9NEOB</name>
<reference evidence="10" key="1">
    <citation type="submission" date="2023-07" db="EMBL/GenBank/DDBJ databases">
        <authorList>
            <person name="Stuckert A."/>
        </authorList>
    </citation>
    <scope>NUCLEOTIDE SEQUENCE</scope>
</reference>
<evidence type="ECO:0000256" key="6">
    <source>
        <dbReference type="ARBA" id="ARBA00023004"/>
    </source>
</evidence>
<comment type="similarity">
    <text evidence="2 8">Belongs to the cytochrome P450 family.</text>
</comment>
<feature type="compositionally biased region" description="Basic and acidic residues" evidence="9">
    <location>
        <begin position="122"/>
        <end position="139"/>
    </location>
</feature>
<dbReference type="InterPro" id="IPR001128">
    <property type="entry name" value="Cyt_P450"/>
</dbReference>
<dbReference type="PANTHER" id="PTHR24279">
    <property type="entry name" value="CYTOCHROME P450"/>
    <property type="match status" value="1"/>
</dbReference>
<dbReference type="Gene3D" id="1.10.630.10">
    <property type="entry name" value="Cytochrome P450"/>
    <property type="match status" value="1"/>
</dbReference>
<dbReference type="Proteomes" id="UP001176940">
    <property type="component" value="Unassembled WGS sequence"/>
</dbReference>
<dbReference type="SUPFAM" id="SSF48264">
    <property type="entry name" value="Cytochrome P450"/>
    <property type="match status" value="1"/>
</dbReference>
<evidence type="ECO:0000256" key="5">
    <source>
        <dbReference type="ARBA" id="ARBA00023002"/>
    </source>
</evidence>
<keyword evidence="11" id="KW-1185">Reference proteome</keyword>
<evidence type="ECO:0000256" key="8">
    <source>
        <dbReference type="RuleBase" id="RU000461"/>
    </source>
</evidence>
<accession>A0ABN9MMM7</accession>
<evidence type="ECO:0000256" key="9">
    <source>
        <dbReference type="SAM" id="MobiDB-lite"/>
    </source>
</evidence>
<feature type="region of interest" description="Disordered" evidence="9">
    <location>
        <begin position="1"/>
        <end position="150"/>
    </location>
</feature>